<dbReference type="SUPFAM" id="SSF81901">
    <property type="entry name" value="HCP-like"/>
    <property type="match status" value="4"/>
</dbReference>
<feature type="region of interest" description="Disordered" evidence="2">
    <location>
        <begin position="131"/>
        <end position="162"/>
    </location>
</feature>
<dbReference type="GO" id="GO:0005789">
    <property type="term" value="C:endoplasmic reticulum membrane"/>
    <property type="evidence" value="ECO:0007669"/>
    <property type="project" value="TreeGrafter"/>
</dbReference>
<keyword evidence="3" id="KW-0812">Transmembrane</keyword>
<evidence type="ECO:0000313" key="4">
    <source>
        <dbReference type="EMBL" id="CAD7424417.1"/>
    </source>
</evidence>
<keyword evidence="3" id="KW-1133">Transmembrane helix</keyword>
<evidence type="ECO:0000256" key="3">
    <source>
        <dbReference type="SAM" id="Phobius"/>
    </source>
</evidence>
<dbReference type="AlphaFoldDB" id="A0A7R9DZ30"/>
<name>A0A7R9DZ30_9NEOP</name>
<dbReference type="Gene3D" id="1.25.40.10">
    <property type="entry name" value="Tetratricopeptide repeat domain"/>
    <property type="match status" value="3"/>
</dbReference>
<feature type="compositionally biased region" description="Acidic residues" evidence="2">
    <location>
        <begin position="233"/>
        <end position="256"/>
    </location>
</feature>
<dbReference type="SMART" id="SM00671">
    <property type="entry name" value="SEL1"/>
    <property type="match status" value="12"/>
</dbReference>
<sequence length="894" mass="99561">MFDPKLFCAALNDGPIGEGSATQRVEKVMRRVIEGCDVTMPRKRSTNPRCIGGTTLLLRSARRVLAQGDYPSVVIVLGLCHVATIHTDRTVCRLCWDCVVSLPFTLIGPFWDCAVSATVLLIGNVDIDQTEEDEDKPGYTEDDDDESKSALAKTTTEEEGVKEVVREDSDVFRGSAIKIIAVPDLSKTDKSKWKGDGGEEGDMDDITSQLLKEQSRWLRKMIAQVEGAQDLLLSEEEETRSEEEEEEQEEISPDVPEETKELTPEEKEAIEMFEKALTILNASRPNKVEAYELLKKAAQMGHNQARVKVAWASLLGSTLKQDIPAAKLAFEEMAELGVPDAHMKTEERKKMSPLCIGFFPHLSSYPRGFMCTQGLGFLYASGIGVNASQARALVHYLFGAIGGSSWARMALGYRHWSGVSLQTSCEKALDFYRKVADKVASEVSLSGGQAVQRVRLLDETDNPGYNSGILDNDLVEYYQLLAEKGDIQAQVGLGQLHYQGGRGVMQDHQRALHYFLQAADAGNPVAMAFLGKIYLEGSDIVKQDNDTAYKYFKKAADLGNPVGQSGLGLMYLYGKGVEKDYAKALKYFSQAADQGWVDGQLQLGNMYFSGMGVRRDYKMANKFFNLASQSGHVLAFYNLAQMHATGTGMMRSCPTAVELFKNVAERGKWGERLMESHIHYREGRLDEAYVTYALLAELGYEVAQSNAAFLLDKGDVSLFPEPDTYVRALMYWGRAAAQGYSAAQVKLGDYHYYGLGTPVDYEMAATHYRLASEQQHNAQAMFNLGYMHEQGLGMTQDIHLAKRCYDMAAETSADAKVPVALALMKLTLFFSMKYLQEVSFQNIWFFSQGMSHWSELLLLFNLDKSLGPNWDLYLITMLVGLLGMVVYFRRPQLP</sequence>
<dbReference type="PANTHER" id="PTHR11102">
    <property type="entry name" value="SEL-1-LIKE PROTEIN"/>
    <property type="match status" value="1"/>
</dbReference>
<organism evidence="4">
    <name type="scientific">Timema monikensis</name>
    <dbReference type="NCBI Taxonomy" id="170555"/>
    <lineage>
        <taxon>Eukaryota</taxon>
        <taxon>Metazoa</taxon>
        <taxon>Ecdysozoa</taxon>
        <taxon>Arthropoda</taxon>
        <taxon>Hexapoda</taxon>
        <taxon>Insecta</taxon>
        <taxon>Pterygota</taxon>
        <taxon>Neoptera</taxon>
        <taxon>Polyneoptera</taxon>
        <taxon>Phasmatodea</taxon>
        <taxon>Timematodea</taxon>
        <taxon>Timematoidea</taxon>
        <taxon>Timematidae</taxon>
        <taxon>Timema</taxon>
    </lineage>
</organism>
<dbReference type="Pfam" id="PF08238">
    <property type="entry name" value="Sel1"/>
    <property type="match status" value="11"/>
</dbReference>
<keyword evidence="3" id="KW-0472">Membrane</keyword>
<gene>
    <name evidence="4" type="ORF">TMSB3V08_LOCUS1367</name>
</gene>
<dbReference type="InterPro" id="IPR006597">
    <property type="entry name" value="Sel1-like"/>
</dbReference>
<dbReference type="EMBL" id="OB792785">
    <property type="protein sequence ID" value="CAD7424417.1"/>
    <property type="molecule type" value="Genomic_DNA"/>
</dbReference>
<proteinExistence type="inferred from homology"/>
<dbReference type="PANTHER" id="PTHR11102:SF147">
    <property type="entry name" value="SEL1L ADAPTOR SUBUNIT OF ERAD E3 UBIQUITIN LIGASE"/>
    <property type="match status" value="1"/>
</dbReference>
<protein>
    <submittedName>
        <fullName evidence="4">Uncharacterized protein</fullName>
    </submittedName>
</protein>
<evidence type="ECO:0000256" key="1">
    <source>
        <dbReference type="ARBA" id="ARBA00038101"/>
    </source>
</evidence>
<accession>A0A7R9DZ30</accession>
<evidence type="ECO:0000256" key="2">
    <source>
        <dbReference type="SAM" id="MobiDB-lite"/>
    </source>
</evidence>
<feature type="compositionally biased region" description="Acidic residues" evidence="2">
    <location>
        <begin position="131"/>
        <end position="146"/>
    </location>
</feature>
<dbReference type="InterPro" id="IPR011990">
    <property type="entry name" value="TPR-like_helical_dom_sf"/>
</dbReference>
<feature type="region of interest" description="Disordered" evidence="2">
    <location>
        <begin position="230"/>
        <end position="262"/>
    </location>
</feature>
<comment type="similarity">
    <text evidence="1">Belongs to the sel-1 family.</text>
</comment>
<dbReference type="GO" id="GO:0036503">
    <property type="term" value="P:ERAD pathway"/>
    <property type="evidence" value="ECO:0007669"/>
    <property type="project" value="TreeGrafter"/>
</dbReference>
<reference evidence="4" key="1">
    <citation type="submission" date="2020-11" db="EMBL/GenBank/DDBJ databases">
        <authorList>
            <person name="Tran Van P."/>
        </authorList>
    </citation>
    <scope>NUCLEOTIDE SEQUENCE</scope>
</reference>
<feature type="transmembrane region" description="Helical" evidence="3">
    <location>
        <begin position="870"/>
        <end position="888"/>
    </location>
</feature>
<dbReference type="InterPro" id="IPR050767">
    <property type="entry name" value="Sel1_AlgK"/>
</dbReference>